<keyword evidence="3" id="KW-1185">Reference proteome</keyword>
<sequence length="164" mass="16690">MGGYGYDHGPDHTQSAVFKSSPGSATNNGLDENFRTVTGAMTMARHGASTAGLVLAGVLVSLAACAASPDSESQQQAWPNGAGPAAATSQATSQASPGGEQTAGNATGETARRTEADRYQPWTTPDGVHMLRVAPSASPHLSVRRCDDGRLVAAERGPGACTEH</sequence>
<gene>
    <name evidence="2" type="ORF">SAJA_14950</name>
</gene>
<name>A0A423PE50_9GAMM</name>
<feature type="compositionally biased region" description="Polar residues" evidence="1">
    <location>
        <begin position="12"/>
        <end position="30"/>
    </location>
</feature>
<organism evidence="2 3">
    <name type="scientific">Salinisphaera japonica YTM-1</name>
    <dbReference type="NCBI Taxonomy" id="1209778"/>
    <lineage>
        <taxon>Bacteria</taxon>
        <taxon>Pseudomonadati</taxon>
        <taxon>Pseudomonadota</taxon>
        <taxon>Gammaproteobacteria</taxon>
        <taxon>Salinisphaerales</taxon>
        <taxon>Salinisphaeraceae</taxon>
        <taxon>Salinisphaera</taxon>
    </lineage>
</organism>
<protein>
    <submittedName>
        <fullName evidence="2">Uncharacterized protein</fullName>
    </submittedName>
</protein>
<dbReference type="Proteomes" id="UP000285310">
    <property type="component" value="Unassembled WGS sequence"/>
</dbReference>
<evidence type="ECO:0000313" key="2">
    <source>
        <dbReference type="EMBL" id="ROO23854.1"/>
    </source>
</evidence>
<accession>A0A423PE50</accession>
<reference evidence="2 3" key="1">
    <citation type="submission" date="2013-10" db="EMBL/GenBank/DDBJ databases">
        <title>Salinisphaera japonica YTM-1 Genome Sequencing.</title>
        <authorList>
            <person name="Lai Q."/>
            <person name="Li C."/>
            <person name="Shao Z."/>
        </authorList>
    </citation>
    <scope>NUCLEOTIDE SEQUENCE [LARGE SCALE GENOMIC DNA]</scope>
    <source>
        <strain evidence="2 3">YTM-1</strain>
    </source>
</reference>
<feature type="region of interest" description="Disordered" evidence="1">
    <location>
        <begin position="1"/>
        <end position="31"/>
    </location>
</feature>
<feature type="region of interest" description="Disordered" evidence="1">
    <location>
        <begin position="66"/>
        <end position="133"/>
    </location>
</feature>
<comment type="caution">
    <text evidence="2">The sequence shown here is derived from an EMBL/GenBank/DDBJ whole genome shotgun (WGS) entry which is preliminary data.</text>
</comment>
<evidence type="ECO:0000256" key="1">
    <source>
        <dbReference type="SAM" id="MobiDB-lite"/>
    </source>
</evidence>
<feature type="compositionally biased region" description="Low complexity" evidence="1">
    <location>
        <begin position="81"/>
        <end position="98"/>
    </location>
</feature>
<evidence type="ECO:0000313" key="3">
    <source>
        <dbReference type="Proteomes" id="UP000285310"/>
    </source>
</evidence>
<dbReference type="InParanoid" id="A0A423PE50"/>
<proteinExistence type="predicted"/>
<dbReference type="EMBL" id="AYKG01000069">
    <property type="protein sequence ID" value="ROO23854.1"/>
    <property type="molecule type" value="Genomic_DNA"/>
</dbReference>
<dbReference type="AlphaFoldDB" id="A0A423PE50"/>